<evidence type="ECO:0000256" key="6">
    <source>
        <dbReference type="ARBA" id="ARBA00023002"/>
    </source>
</evidence>
<dbReference type="PROSITE" id="PS51404">
    <property type="entry name" value="DYP_PEROXIDASE"/>
    <property type="match status" value="1"/>
</dbReference>
<evidence type="ECO:0000256" key="5">
    <source>
        <dbReference type="ARBA" id="ARBA00022729"/>
    </source>
</evidence>
<sequence length="405" mass="44935">MAASLTLTPSEPAAVRQALERLRELQRRELRSDLDETTALSDKNAPSPETGELDFTDGYDRAFLTITVGLAKRAFELLGVVADEHPQDLVPIPWDMLGDTPEIAANGDVLLQVCSDSVYINEHVLRRVEEELSDVFTITWVVLGHQRYNSRQGRISRKEGRALIGFHDGTSNLRPRQSDDDRSLVFVDPAAVPSYPALPQPGQPNPYGQPQGPQFPTDLRDRPTREPGWTKNGSYCVVRASTIDTARWDRETLGAQERAIGRFKVSGASLDLTDDPAQLDQPPAFATNPGDTRVPLGAHVRKTNPRAAEDLPRRIFRRGYPLIDANAGVLRRGLVFICFARSISTQFEFITRGWTINPDFPTPGTGLDPLRSYEQVIAGGYFFVPPIRAANKPWTWTLPDAPATT</sequence>
<keyword evidence="7" id="KW-0408">Iron</keyword>
<proteinExistence type="inferred from homology"/>
<evidence type="ECO:0000259" key="11">
    <source>
        <dbReference type="Pfam" id="PF20628"/>
    </source>
</evidence>
<name>A0ABY5PAI0_9ACTN</name>
<feature type="domain" description="Dyp-type peroxidase C-terminal" evidence="11">
    <location>
        <begin position="225"/>
        <end position="387"/>
    </location>
</feature>
<dbReference type="PANTHER" id="PTHR30521">
    <property type="entry name" value="DEFERROCHELATASE/PEROXIDASE"/>
    <property type="match status" value="1"/>
</dbReference>
<dbReference type="GO" id="GO:0004601">
    <property type="term" value="F:peroxidase activity"/>
    <property type="evidence" value="ECO:0007669"/>
    <property type="project" value="UniProtKB-KW"/>
</dbReference>
<comment type="cofactor">
    <cofactor evidence="1">
        <name>heme b</name>
        <dbReference type="ChEBI" id="CHEBI:60344"/>
    </cofactor>
</comment>
<keyword evidence="5" id="KW-0732">Signal</keyword>
<keyword evidence="4" id="KW-0479">Metal-binding</keyword>
<dbReference type="RefSeq" id="WP_353862136.1">
    <property type="nucleotide sequence ID" value="NZ_CP088295.1"/>
</dbReference>
<comment type="similarity">
    <text evidence="8">Belongs to the DyP-type peroxidase family.</text>
</comment>
<gene>
    <name evidence="12" type="ORF">LRS13_12635</name>
</gene>
<dbReference type="NCBIfam" id="TIGR01413">
    <property type="entry name" value="Dyp_perox_fam"/>
    <property type="match status" value="1"/>
</dbReference>
<evidence type="ECO:0000259" key="10">
    <source>
        <dbReference type="Pfam" id="PF04261"/>
    </source>
</evidence>
<keyword evidence="6" id="KW-0560">Oxidoreductase</keyword>
<reference evidence="13" key="1">
    <citation type="submission" date="2021-11" db="EMBL/GenBank/DDBJ databases">
        <title>Cultivation dependent microbiological survey of springs from the worlds oldest radium mine currently devoted to the extraction of radon-saturated water.</title>
        <authorList>
            <person name="Kapinusova G."/>
            <person name="Smrhova T."/>
            <person name="Strejcek M."/>
            <person name="Suman J."/>
            <person name="Jani K."/>
            <person name="Pajer P."/>
            <person name="Uhlik O."/>
        </authorList>
    </citation>
    <scope>NUCLEOTIDE SEQUENCE [LARGE SCALE GENOMIC DNA]</scope>
    <source>
        <strain evidence="13">J379</strain>
    </source>
</reference>
<evidence type="ECO:0000313" key="12">
    <source>
        <dbReference type="EMBL" id="UUY01581.1"/>
    </source>
</evidence>
<evidence type="ECO:0000256" key="9">
    <source>
        <dbReference type="SAM" id="MobiDB-lite"/>
    </source>
</evidence>
<evidence type="ECO:0000256" key="1">
    <source>
        <dbReference type="ARBA" id="ARBA00001970"/>
    </source>
</evidence>
<evidence type="ECO:0000256" key="2">
    <source>
        <dbReference type="ARBA" id="ARBA00022559"/>
    </source>
</evidence>
<dbReference type="PANTHER" id="PTHR30521:SF4">
    <property type="entry name" value="DEFERROCHELATASE"/>
    <property type="match status" value="1"/>
</dbReference>
<evidence type="ECO:0000256" key="7">
    <source>
        <dbReference type="ARBA" id="ARBA00023004"/>
    </source>
</evidence>
<feature type="region of interest" description="Disordered" evidence="9">
    <location>
        <begin position="193"/>
        <end position="231"/>
    </location>
</feature>
<dbReference type="Pfam" id="PF04261">
    <property type="entry name" value="Dyp_perox_N"/>
    <property type="match status" value="1"/>
</dbReference>
<keyword evidence="3" id="KW-0349">Heme</keyword>
<dbReference type="InterPro" id="IPR006314">
    <property type="entry name" value="Dyp_peroxidase"/>
</dbReference>
<dbReference type="InterPro" id="IPR048327">
    <property type="entry name" value="Dyp_perox_N"/>
</dbReference>
<dbReference type="Proteomes" id="UP001058860">
    <property type="component" value="Chromosome"/>
</dbReference>
<dbReference type="InterPro" id="IPR048328">
    <property type="entry name" value="Dyp_perox_C"/>
</dbReference>
<dbReference type="InterPro" id="IPR011008">
    <property type="entry name" value="Dimeric_a/b-barrel"/>
</dbReference>
<keyword evidence="13" id="KW-1185">Reference proteome</keyword>
<feature type="compositionally biased region" description="Low complexity" evidence="9">
    <location>
        <begin position="205"/>
        <end position="216"/>
    </location>
</feature>
<evidence type="ECO:0000313" key="13">
    <source>
        <dbReference type="Proteomes" id="UP001058860"/>
    </source>
</evidence>
<evidence type="ECO:0000256" key="8">
    <source>
        <dbReference type="ARBA" id="ARBA00025737"/>
    </source>
</evidence>
<dbReference type="Pfam" id="PF20628">
    <property type="entry name" value="Dyp_perox_C"/>
    <property type="match status" value="1"/>
</dbReference>
<feature type="domain" description="Dyp-type peroxidase N-terminal" evidence="10">
    <location>
        <begin position="30"/>
        <end position="145"/>
    </location>
</feature>
<organism evidence="12 13">
    <name type="scientific">Svornostia abyssi</name>
    <dbReference type="NCBI Taxonomy" id="2898438"/>
    <lineage>
        <taxon>Bacteria</taxon>
        <taxon>Bacillati</taxon>
        <taxon>Actinomycetota</taxon>
        <taxon>Thermoleophilia</taxon>
        <taxon>Solirubrobacterales</taxon>
        <taxon>Baekduiaceae</taxon>
        <taxon>Svornostia</taxon>
    </lineage>
</organism>
<protein>
    <submittedName>
        <fullName evidence="12">Dyp-type peroxidase</fullName>
    </submittedName>
</protein>
<dbReference type="EMBL" id="CP088295">
    <property type="protein sequence ID" value="UUY01581.1"/>
    <property type="molecule type" value="Genomic_DNA"/>
</dbReference>
<evidence type="ECO:0000256" key="4">
    <source>
        <dbReference type="ARBA" id="ARBA00022723"/>
    </source>
</evidence>
<feature type="region of interest" description="Disordered" evidence="9">
    <location>
        <begin position="33"/>
        <end position="53"/>
    </location>
</feature>
<keyword evidence="2 12" id="KW-0575">Peroxidase</keyword>
<dbReference type="SUPFAM" id="SSF54909">
    <property type="entry name" value="Dimeric alpha+beta barrel"/>
    <property type="match status" value="1"/>
</dbReference>
<evidence type="ECO:0000256" key="3">
    <source>
        <dbReference type="ARBA" id="ARBA00022617"/>
    </source>
</evidence>
<accession>A0ABY5PAI0</accession>